<dbReference type="EMBL" id="JAULSU010000004">
    <property type="protein sequence ID" value="KAK0619589.1"/>
    <property type="molecule type" value="Genomic_DNA"/>
</dbReference>
<gene>
    <name evidence="3" type="ORF">B0T14DRAFT_585293</name>
</gene>
<evidence type="ECO:0000259" key="2">
    <source>
        <dbReference type="Pfam" id="PF00732"/>
    </source>
</evidence>
<organism evidence="3 4">
    <name type="scientific">Immersiella caudata</name>
    <dbReference type="NCBI Taxonomy" id="314043"/>
    <lineage>
        <taxon>Eukaryota</taxon>
        <taxon>Fungi</taxon>
        <taxon>Dikarya</taxon>
        <taxon>Ascomycota</taxon>
        <taxon>Pezizomycotina</taxon>
        <taxon>Sordariomycetes</taxon>
        <taxon>Sordariomycetidae</taxon>
        <taxon>Sordariales</taxon>
        <taxon>Lasiosphaeriaceae</taxon>
        <taxon>Immersiella</taxon>
    </lineage>
</organism>
<dbReference type="SUPFAM" id="SSF51905">
    <property type="entry name" value="FAD/NAD(P)-binding domain"/>
    <property type="match status" value="1"/>
</dbReference>
<comment type="caution">
    <text evidence="3">The sequence shown here is derived from an EMBL/GenBank/DDBJ whole genome shotgun (WGS) entry which is preliminary data.</text>
</comment>
<dbReference type="InterPro" id="IPR000172">
    <property type="entry name" value="GMC_OxRdtase_N"/>
</dbReference>
<evidence type="ECO:0000313" key="3">
    <source>
        <dbReference type="EMBL" id="KAK0619589.1"/>
    </source>
</evidence>
<evidence type="ECO:0000313" key="4">
    <source>
        <dbReference type="Proteomes" id="UP001175000"/>
    </source>
</evidence>
<dbReference type="Pfam" id="PF00732">
    <property type="entry name" value="GMC_oxred_N"/>
    <property type="match status" value="1"/>
</dbReference>
<name>A0AA39WQ96_9PEZI</name>
<dbReference type="AlphaFoldDB" id="A0AA39WQ96"/>
<keyword evidence="4" id="KW-1185">Reference proteome</keyword>
<feature type="domain" description="Glucose-methanol-choline oxidoreductase N-terminal" evidence="2">
    <location>
        <begin position="142"/>
        <end position="250"/>
    </location>
</feature>
<comment type="similarity">
    <text evidence="1">Belongs to the GMC oxidoreductase family.</text>
</comment>
<dbReference type="Proteomes" id="UP001175000">
    <property type="component" value="Unassembled WGS sequence"/>
</dbReference>
<evidence type="ECO:0000256" key="1">
    <source>
        <dbReference type="ARBA" id="ARBA00010790"/>
    </source>
</evidence>
<sequence>MAPQDSFWDYMTNITDDDSWRHENMGRYFIQFENNPCLPPGTPGHGFDGWVTTATPNVEAFAAMQPDRFTIFRQIAATLGHDPEDLFARIRTDAKSLDPNRDQQQGIFSFPFHNTALGNRTNADLLLAATLAEQNSDGSPANSLTIQLESLVTKVLFSPSTNPDSPPRAIGVEYSEGKSLYRADPRAARTSPLPPTHTAYARHSVILSAGVFNTPQLLKLSGIGPAAELARFGTPPIVGLPGVGTHLQDDYEISLTAHASVPLIPHPPQAPMHLRSPRQPVHPPLAIPHRPGRLPLHSLHQHGPQLGARPRHVKSPRCLSRVLLRLLSSARGSRDYI</sequence>
<dbReference type="InterPro" id="IPR012132">
    <property type="entry name" value="GMC_OxRdtase"/>
</dbReference>
<reference evidence="3" key="1">
    <citation type="submission" date="2023-06" db="EMBL/GenBank/DDBJ databases">
        <title>Genome-scale phylogeny and comparative genomics of the fungal order Sordariales.</title>
        <authorList>
            <consortium name="Lawrence Berkeley National Laboratory"/>
            <person name="Hensen N."/>
            <person name="Bonometti L."/>
            <person name="Westerberg I."/>
            <person name="Brannstrom I.O."/>
            <person name="Guillou S."/>
            <person name="Cros-Aarteil S."/>
            <person name="Calhoun S."/>
            <person name="Haridas S."/>
            <person name="Kuo A."/>
            <person name="Mondo S."/>
            <person name="Pangilinan J."/>
            <person name="Riley R."/>
            <person name="Labutti K."/>
            <person name="Andreopoulos B."/>
            <person name="Lipzen A."/>
            <person name="Chen C."/>
            <person name="Yanf M."/>
            <person name="Daum C."/>
            <person name="Ng V."/>
            <person name="Clum A."/>
            <person name="Steindorff A."/>
            <person name="Ohm R."/>
            <person name="Martin F."/>
            <person name="Silar P."/>
            <person name="Natvig D."/>
            <person name="Lalanne C."/>
            <person name="Gautier V."/>
            <person name="Ament-Velasquez S.L."/>
            <person name="Kruys A."/>
            <person name="Hutchinson M.I."/>
            <person name="Powell A.J."/>
            <person name="Barry K."/>
            <person name="Miller A.N."/>
            <person name="Grigoriev I.V."/>
            <person name="Debuchy R."/>
            <person name="Gladieux P."/>
            <person name="Thoren M.H."/>
            <person name="Johannesson H."/>
        </authorList>
    </citation>
    <scope>NUCLEOTIDE SEQUENCE</scope>
    <source>
        <strain evidence="3">CBS 606.72</strain>
    </source>
</reference>
<dbReference type="PANTHER" id="PTHR11552:SF80">
    <property type="entry name" value="GMC OXIDOREDUCTASE"/>
    <property type="match status" value="1"/>
</dbReference>
<dbReference type="GO" id="GO:0016614">
    <property type="term" value="F:oxidoreductase activity, acting on CH-OH group of donors"/>
    <property type="evidence" value="ECO:0007669"/>
    <property type="project" value="InterPro"/>
</dbReference>
<dbReference type="InterPro" id="IPR036188">
    <property type="entry name" value="FAD/NAD-bd_sf"/>
</dbReference>
<dbReference type="GO" id="GO:0050660">
    <property type="term" value="F:flavin adenine dinucleotide binding"/>
    <property type="evidence" value="ECO:0007669"/>
    <property type="project" value="InterPro"/>
</dbReference>
<dbReference type="PANTHER" id="PTHR11552">
    <property type="entry name" value="GLUCOSE-METHANOL-CHOLINE GMC OXIDOREDUCTASE"/>
    <property type="match status" value="1"/>
</dbReference>
<dbReference type="Gene3D" id="3.50.50.60">
    <property type="entry name" value="FAD/NAD(P)-binding domain"/>
    <property type="match status" value="1"/>
</dbReference>
<proteinExistence type="inferred from homology"/>
<protein>
    <recommendedName>
        <fullName evidence="2">Glucose-methanol-choline oxidoreductase N-terminal domain-containing protein</fullName>
    </recommendedName>
</protein>
<accession>A0AA39WQ96</accession>